<evidence type="ECO:0000313" key="2">
    <source>
        <dbReference type="Proteomes" id="UP000774326"/>
    </source>
</evidence>
<dbReference type="Proteomes" id="UP000774326">
    <property type="component" value="Unassembled WGS sequence"/>
</dbReference>
<reference evidence="1" key="2">
    <citation type="submission" date="2021-01" db="EMBL/GenBank/DDBJ databases">
        <authorList>
            <person name="Schikora-Tamarit M.A."/>
        </authorList>
    </citation>
    <scope>NUCLEOTIDE SEQUENCE</scope>
    <source>
        <strain evidence="1">CBS2887</strain>
    </source>
</reference>
<comment type="caution">
    <text evidence="1">The sequence shown here is derived from an EMBL/GenBank/DDBJ whole genome shotgun (WGS) entry which is preliminary data.</text>
</comment>
<dbReference type="AlphaFoldDB" id="A0A9P8QEU7"/>
<proteinExistence type="predicted"/>
<evidence type="ECO:0000313" key="1">
    <source>
        <dbReference type="EMBL" id="KAH3688034.1"/>
    </source>
</evidence>
<reference evidence="1" key="1">
    <citation type="journal article" date="2021" name="Open Biol.">
        <title>Shared evolutionary footprints suggest mitochondrial oxidative damage underlies multiple complex I losses in fungi.</title>
        <authorList>
            <person name="Schikora-Tamarit M.A."/>
            <person name="Marcet-Houben M."/>
            <person name="Nosek J."/>
            <person name="Gabaldon T."/>
        </authorList>
    </citation>
    <scope>NUCLEOTIDE SEQUENCE</scope>
    <source>
        <strain evidence="1">CBS2887</strain>
    </source>
</reference>
<keyword evidence="2" id="KW-1185">Reference proteome</keyword>
<organism evidence="1 2">
    <name type="scientific">Wickerhamomyces pijperi</name>
    <name type="common">Yeast</name>
    <name type="synonym">Pichia pijperi</name>
    <dbReference type="NCBI Taxonomy" id="599730"/>
    <lineage>
        <taxon>Eukaryota</taxon>
        <taxon>Fungi</taxon>
        <taxon>Dikarya</taxon>
        <taxon>Ascomycota</taxon>
        <taxon>Saccharomycotina</taxon>
        <taxon>Saccharomycetes</taxon>
        <taxon>Phaffomycetales</taxon>
        <taxon>Wickerhamomycetaceae</taxon>
        <taxon>Wickerhamomyces</taxon>
    </lineage>
</organism>
<sequence>MNERLFTYNKCTFLKDLHFNEFSYLVVSFTKSANEPLVFKQHRVSNNVFYLTLPSYLHLCDVNQRIKTHDRLPGATETLSKALSMLSKPPFNAKRLIVQLQSNPNTGTYHTDLKMYTELIYPCLKKQNMRHEVEILKVNCDIVEFGRFDTAAHEDIQINSSTQHRRRGVCFENKSEIKAEFNQLHRSLELTCLEHVQKVGQGGKTKVLRTGSALFEDVSKELKYELLDLNESLLTDVSVVSYHYGNADNAGYFQRYSDCHKTSFEFEAENVIIGAADADAAVGDGQFDRYWGHIRRGATILSFRRPAARRAVVTDMQINSTTEESIRRKKTLRCLRNKECVLFNVAKFKSSATADLEPFSGDVSLLNEAALRLPRSCTQLGYLRENLQAFCKLKKELIEKEEWDSELFEDISESEVLGIFEEANLESDFSIRPEDGLDLVNFARYLSLTTLRFHDHNDPLNCNKDAALDVFTPQHSGNNRYEVDSTTKKNIVISLGLLTRQIERVEDLDSPVGNFKVSLLNRKEKFVELAGSSLADGSKAIDSYCNSWKQQLLQTCKDMMTL</sequence>
<protein>
    <submittedName>
        <fullName evidence="1">Uncharacterized protein</fullName>
    </submittedName>
</protein>
<name>A0A9P8QEU7_WICPI</name>
<dbReference type="EMBL" id="JAEUBG010000542">
    <property type="protein sequence ID" value="KAH3688034.1"/>
    <property type="molecule type" value="Genomic_DNA"/>
</dbReference>
<gene>
    <name evidence="1" type="ORF">WICPIJ_000983</name>
</gene>
<accession>A0A9P8QEU7</accession>